<dbReference type="SUPFAM" id="SSF47954">
    <property type="entry name" value="Cyclin-like"/>
    <property type="match status" value="1"/>
</dbReference>
<evidence type="ECO:0000313" key="3">
    <source>
        <dbReference type="Proteomes" id="UP000807342"/>
    </source>
</evidence>
<feature type="region of interest" description="Disordered" evidence="1">
    <location>
        <begin position="206"/>
        <end position="241"/>
    </location>
</feature>
<comment type="caution">
    <text evidence="2">The sequence shown here is derived from an EMBL/GenBank/DDBJ whole genome shotgun (WGS) entry which is preliminary data.</text>
</comment>
<dbReference type="AlphaFoldDB" id="A0A9P5X0G3"/>
<gene>
    <name evidence="2" type="ORF">P691DRAFT_779926</name>
</gene>
<dbReference type="EMBL" id="MU152097">
    <property type="protein sequence ID" value="KAF9441050.1"/>
    <property type="molecule type" value="Genomic_DNA"/>
</dbReference>
<sequence length="241" mass="25923">MHDGKNISADSSKLAEMEFYLVNDLECGFRAPKESESSVTSPEEGEAGELAAVNASGHGANVGIGVGADDGPRYWGTGDGPSTGALKPAWFIVKDTYFSNTYLPGPLHPIVITAIYLTFILHTATRTAIAPLLSSPSSLLLQPSDLRRPIHPAVPLATPPAPGSRQEKPRDLIIFLPELNISLPLIATIYQEGISLYSRTAIKKTRTQKINSPPTPVLPPPHPPQTPPRPATHHPPHQYQT</sequence>
<reference evidence="2" key="1">
    <citation type="submission" date="2020-11" db="EMBL/GenBank/DDBJ databases">
        <authorList>
            <consortium name="DOE Joint Genome Institute"/>
            <person name="Ahrendt S."/>
            <person name="Riley R."/>
            <person name="Andreopoulos W."/>
            <person name="Labutti K."/>
            <person name="Pangilinan J."/>
            <person name="Ruiz-Duenas F.J."/>
            <person name="Barrasa J.M."/>
            <person name="Sanchez-Garcia M."/>
            <person name="Camarero S."/>
            <person name="Miyauchi S."/>
            <person name="Serrano A."/>
            <person name="Linde D."/>
            <person name="Babiker R."/>
            <person name="Drula E."/>
            <person name="Ayuso-Fernandez I."/>
            <person name="Pacheco R."/>
            <person name="Padilla G."/>
            <person name="Ferreira P."/>
            <person name="Barriuso J."/>
            <person name="Kellner H."/>
            <person name="Castanera R."/>
            <person name="Alfaro M."/>
            <person name="Ramirez L."/>
            <person name="Pisabarro A.G."/>
            <person name="Kuo A."/>
            <person name="Tritt A."/>
            <person name="Lipzen A."/>
            <person name="He G."/>
            <person name="Yan M."/>
            <person name="Ng V."/>
            <person name="Cullen D."/>
            <person name="Martin F."/>
            <person name="Rosso M.-N."/>
            <person name="Henrissat B."/>
            <person name="Hibbett D."/>
            <person name="Martinez A.T."/>
            <person name="Grigoriev I.V."/>
        </authorList>
    </citation>
    <scope>NUCLEOTIDE SEQUENCE</scope>
    <source>
        <strain evidence="2">MF-IS2</strain>
    </source>
</reference>
<name>A0A9P5X0G3_9AGAR</name>
<dbReference type="InterPro" id="IPR036915">
    <property type="entry name" value="Cyclin-like_sf"/>
</dbReference>
<keyword evidence="3" id="KW-1185">Reference proteome</keyword>
<accession>A0A9P5X0G3</accession>
<evidence type="ECO:0000256" key="1">
    <source>
        <dbReference type="SAM" id="MobiDB-lite"/>
    </source>
</evidence>
<proteinExistence type="predicted"/>
<dbReference type="Gene3D" id="1.10.472.10">
    <property type="entry name" value="Cyclin-like"/>
    <property type="match status" value="1"/>
</dbReference>
<protein>
    <submittedName>
        <fullName evidence="2">Uncharacterized protein</fullName>
    </submittedName>
</protein>
<organism evidence="2 3">
    <name type="scientific">Macrolepiota fuliginosa MF-IS2</name>
    <dbReference type="NCBI Taxonomy" id="1400762"/>
    <lineage>
        <taxon>Eukaryota</taxon>
        <taxon>Fungi</taxon>
        <taxon>Dikarya</taxon>
        <taxon>Basidiomycota</taxon>
        <taxon>Agaricomycotina</taxon>
        <taxon>Agaricomycetes</taxon>
        <taxon>Agaricomycetidae</taxon>
        <taxon>Agaricales</taxon>
        <taxon>Agaricineae</taxon>
        <taxon>Agaricaceae</taxon>
        <taxon>Macrolepiota</taxon>
    </lineage>
</organism>
<dbReference type="OrthoDB" id="10266018at2759"/>
<feature type="compositionally biased region" description="Basic residues" evidence="1">
    <location>
        <begin position="231"/>
        <end position="241"/>
    </location>
</feature>
<evidence type="ECO:0000313" key="2">
    <source>
        <dbReference type="EMBL" id="KAF9441050.1"/>
    </source>
</evidence>
<feature type="compositionally biased region" description="Pro residues" evidence="1">
    <location>
        <begin position="213"/>
        <end position="230"/>
    </location>
</feature>
<dbReference type="Proteomes" id="UP000807342">
    <property type="component" value="Unassembled WGS sequence"/>
</dbReference>